<dbReference type="InterPro" id="IPR012981">
    <property type="entry name" value="PIH1_N"/>
</dbReference>
<accession>A0ABP0EGI7</accession>
<dbReference type="Pfam" id="PF08190">
    <property type="entry name" value="PIH1"/>
    <property type="match status" value="1"/>
</dbReference>
<evidence type="ECO:0000256" key="1">
    <source>
        <dbReference type="ARBA" id="ARBA00008511"/>
    </source>
</evidence>
<name>A0ABP0EGI7_9ASCO</name>
<dbReference type="PANTHER" id="PTHR22997">
    <property type="entry name" value="PIH1 DOMAIN-CONTAINING PROTEIN 1"/>
    <property type="match status" value="1"/>
</dbReference>
<evidence type="ECO:0000313" key="5">
    <source>
        <dbReference type="Proteomes" id="UP001497600"/>
    </source>
</evidence>
<evidence type="ECO:0000256" key="2">
    <source>
        <dbReference type="SAM" id="Coils"/>
    </source>
</evidence>
<proteinExistence type="inferred from homology"/>
<evidence type="ECO:0000313" key="4">
    <source>
        <dbReference type="EMBL" id="CAK7915736.1"/>
    </source>
</evidence>
<keyword evidence="2" id="KW-0175">Coiled coil</keyword>
<reference evidence="4 5" key="1">
    <citation type="submission" date="2024-01" db="EMBL/GenBank/DDBJ databases">
        <authorList>
            <consortium name="Genoscope - CEA"/>
            <person name="William W."/>
        </authorList>
    </citation>
    <scope>NUCLEOTIDE SEQUENCE [LARGE SCALE GENOMIC DNA]</scope>
    <source>
        <strain evidence="4 5">29B2s-10</strain>
    </source>
</reference>
<evidence type="ECO:0000259" key="3">
    <source>
        <dbReference type="Pfam" id="PF08190"/>
    </source>
</evidence>
<sequence length="374" mass="42779">MASLIEQGESITLDPFEGFVVKTKIVDAEDLEAHQLKTKVFINICYDEQVPKPGQEFDASVVFPMIISNQWEIPIITSQEKTNKDKKGVPSLVYDCCINKDCFTWCQLNSDLKSILIEWCIEAVEILYDITLEREYTLPKMISKGELSKTEILKSEIEGKDMEKELKNMKDERLGLIEELKFGKDEDNDNNEGKFEQLPNIMDLKGNKKGKILIEEIEMDHKEKDGVNKNSSTLQPQVQPQINSSRIQILDEEELGLKEIKTMKLDDKIEKKVVVDSNSSNSIQSSSYEIIKSDEGLVIKIHLPNFQTDTKRWEGTGEIARTDLSISYNKSTKKLLLESGDINTLSITLTENISSLKTFWIEKEMTLYVFARNC</sequence>
<dbReference type="InterPro" id="IPR050734">
    <property type="entry name" value="PIH1/Kintoun_subfamily"/>
</dbReference>
<feature type="coiled-coil region" evidence="2">
    <location>
        <begin position="152"/>
        <end position="179"/>
    </location>
</feature>
<gene>
    <name evidence="4" type="primary">PIH1</name>
    <name evidence="4" type="ORF">CAAN4_G00650</name>
</gene>
<feature type="domain" description="PIH1 N-terminal" evidence="3">
    <location>
        <begin position="8"/>
        <end position="155"/>
    </location>
</feature>
<keyword evidence="5" id="KW-1185">Reference proteome</keyword>
<comment type="similarity">
    <text evidence="1">Belongs to the PIH1 family.</text>
</comment>
<dbReference type="Proteomes" id="UP001497600">
    <property type="component" value="Chromosome G"/>
</dbReference>
<dbReference type="EMBL" id="OZ004259">
    <property type="protein sequence ID" value="CAK7915736.1"/>
    <property type="molecule type" value="Genomic_DNA"/>
</dbReference>
<organism evidence="4 5">
    <name type="scientific">[Candida] anglica</name>
    <dbReference type="NCBI Taxonomy" id="148631"/>
    <lineage>
        <taxon>Eukaryota</taxon>
        <taxon>Fungi</taxon>
        <taxon>Dikarya</taxon>
        <taxon>Ascomycota</taxon>
        <taxon>Saccharomycotina</taxon>
        <taxon>Pichiomycetes</taxon>
        <taxon>Debaryomycetaceae</taxon>
        <taxon>Kurtzmaniella</taxon>
    </lineage>
</organism>
<protein>
    <submittedName>
        <fullName evidence="4">Protein interacting with Hsp90 1</fullName>
    </submittedName>
</protein>
<dbReference type="PANTHER" id="PTHR22997:SF0">
    <property type="entry name" value="PIH1 DOMAIN-CONTAINING PROTEIN 1"/>
    <property type="match status" value="1"/>
</dbReference>